<feature type="transmembrane region" description="Helical" evidence="6">
    <location>
        <begin position="483"/>
        <end position="502"/>
    </location>
</feature>
<keyword evidence="2 6" id="KW-0812">Transmembrane</keyword>
<feature type="domain" description="STAS" evidence="7">
    <location>
        <begin position="596"/>
        <end position="735"/>
    </location>
</feature>
<dbReference type="InterPro" id="IPR001902">
    <property type="entry name" value="SLC26A/SulP_fam"/>
</dbReference>
<evidence type="ECO:0000256" key="2">
    <source>
        <dbReference type="ARBA" id="ARBA00022692"/>
    </source>
</evidence>
<feature type="transmembrane region" description="Helical" evidence="6">
    <location>
        <begin position="454"/>
        <end position="471"/>
    </location>
</feature>
<sequence length="748" mass="81113">MSYFQLYNSSSSLASATDRDVPLDGLQRVLLRLECGIESPGLSLTGSGEVSRDEGQGPDLEDREPVVFPPSVTLDGDMVAQSSTCRLVVERPVYQQSGLQDAFCSRDPQPLSHSYRALDLSCRCSPKQSLVGLVPAVTWIGNYRWKHDLVKDVVSGCTVAIMNIPQGMAYALLGNVPPVVGIYMAIFPVLIYAFLGTSRHVAMGSFAVICLMTGKVVSEYSGGSPAPPLFNSTASASTGQPVYSPMEVATCVTFMVAIYQLLMYIFRMGIMCSLLSETLVNGFTAGAAIHVFTSQIKDLLGMKISKYNGNFQIIYTYIDIFTNLSTINIAASIISFTTVIVLVLDSRFVKPWVSKRSVIPVPIELIAVSMGTIVSTFWDIHAKYNLTTVGHISIGLPEFQAPNFQLVPAVALDSFVIAVIAYIVTVSMALIFAQKMNYEIDANQELLAQGSGNLLGSFLSCMPFAASLSRSMIQHTTGGRTQLASIICAAILSVVLVSFGPVFEPLPRCILASLIIVALKGVLLQVKDIVKIWRMSALDGLVWVSTYITVILVEIDIGLLVGLVVSIVTILFRGLRPLIYQLSRLPNTDIYVETNRYGKVEDISGVCIIHYGGGLNFANKSCFRQEVNRIMDKYIPAEEKAQLKNLAKFESSKSLSLEVENEVTFLVLDLTGLQYVDPSGAGSIKALATELADRSTTVYLAGPSGSVCDVLQKCGTLTAPSILCFPTVHDAVVFAQSKLPKIIHSIRL</sequence>
<name>A0A1B6KMM7_9HEMI</name>
<feature type="transmembrane region" description="Helical" evidence="6">
    <location>
        <begin position="242"/>
        <end position="262"/>
    </location>
</feature>
<keyword evidence="4 6" id="KW-0472">Membrane</keyword>
<dbReference type="PROSITE" id="PS50801">
    <property type="entry name" value="STAS"/>
    <property type="match status" value="1"/>
</dbReference>
<dbReference type="InterPro" id="IPR002645">
    <property type="entry name" value="STAS_dom"/>
</dbReference>
<evidence type="ECO:0000259" key="7">
    <source>
        <dbReference type="PROSITE" id="PS50801"/>
    </source>
</evidence>
<protein>
    <recommendedName>
        <fullName evidence="7">STAS domain-containing protein</fullName>
    </recommendedName>
</protein>
<evidence type="ECO:0000256" key="6">
    <source>
        <dbReference type="SAM" id="Phobius"/>
    </source>
</evidence>
<feature type="transmembrane region" description="Helical" evidence="6">
    <location>
        <begin position="509"/>
        <end position="526"/>
    </location>
</feature>
<evidence type="ECO:0000256" key="1">
    <source>
        <dbReference type="ARBA" id="ARBA00004141"/>
    </source>
</evidence>
<dbReference type="GO" id="GO:0055085">
    <property type="term" value="P:transmembrane transport"/>
    <property type="evidence" value="ECO:0007669"/>
    <property type="project" value="InterPro"/>
</dbReference>
<comment type="subcellular location">
    <subcellularLocation>
        <location evidence="1">Membrane</location>
        <topology evidence="1">Multi-pass membrane protein</topology>
    </subcellularLocation>
</comment>
<feature type="region of interest" description="Disordered" evidence="5">
    <location>
        <begin position="44"/>
        <end position="64"/>
    </location>
</feature>
<organism evidence="8">
    <name type="scientific">Graphocephala atropunctata</name>
    <dbReference type="NCBI Taxonomy" id="36148"/>
    <lineage>
        <taxon>Eukaryota</taxon>
        <taxon>Metazoa</taxon>
        <taxon>Ecdysozoa</taxon>
        <taxon>Arthropoda</taxon>
        <taxon>Hexapoda</taxon>
        <taxon>Insecta</taxon>
        <taxon>Pterygota</taxon>
        <taxon>Neoptera</taxon>
        <taxon>Paraneoptera</taxon>
        <taxon>Hemiptera</taxon>
        <taxon>Auchenorrhyncha</taxon>
        <taxon>Membracoidea</taxon>
        <taxon>Cicadellidae</taxon>
        <taxon>Cicadellinae</taxon>
        <taxon>Cicadellini</taxon>
        <taxon>Graphocephala</taxon>
    </lineage>
</organism>
<dbReference type="Gene3D" id="3.30.750.24">
    <property type="entry name" value="STAS domain"/>
    <property type="match status" value="1"/>
</dbReference>
<dbReference type="Pfam" id="PF00916">
    <property type="entry name" value="Sulfate_transp"/>
    <property type="match status" value="1"/>
</dbReference>
<feature type="transmembrane region" description="Helical" evidence="6">
    <location>
        <begin position="313"/>
        <end position="345"/>
    </location>
</feature>
<dbReference type="PANTHER" id="PTHR11814">
    <property type="entry name" value="SULFATE TRANSPORTER"/>
    <property type="match status" value="1"/>
</dbReference>
<evidence type="ECO:0000256" key="3">
    <source>
        <dbReference type="ARBA" id="ARBA00022989"/>
    </source>
</evidence>
<dbReference type="Pfam" id="PF01740">
    <property type="entry name" value="STAS"/>
    <property type="match status" value="1"/>
</dbReference>
<dbReference type="InterPro" id="IPR011547">
    <property type="entry name" value="SLC26A/SulP_dom"/>
</dbReference>
<feature type="transmembrane region" description="Helical" evidence="6">
    <location>
        <begin position="274"/>
        <end position="293"/>
    </location>
</feature>
<feature type="transmembrane region" description="Helical" evidence="6">
    <location>
        <begin position="357"/>
        <end position="378"/>
    </location>
</feature>
<dbReference type="InterPro" id="IPR036513">
    <property type="entry name" value="STAS_dom_sf"/>
</dbReference>
<evidence type="ECO:0000256" key="5">
    <source>
        <dbReference type="SAM" id="MobiDB-lite"/>
    </source>
</evidence>
<dbReference type="SUPFAM" id="SSF52091">
    <property type="entry name" value="SpoIIaa-like"/>
    <property type="match status" value="1"/>
</dbReference>
<evidence type="ECO:0000313" key="8">
    <source>
        <dbReference type="EMBL" id="JAT12687.1"/>
    </source>
</evidence>
<feature type="transmembrane region" description="Helical" evidence="6">
    <location>
        <begin position="179"/>
        <end position="195"/>
    </location>
</feature>
<gene>
    <name evidence="8" type="ORF">g.20273</name>
</gene>
<keyword evidence="3 6" id="KW-1133">Transmembrane helix</keyword>
<dbReference type="AlphaFoldDB" id="A0A1B6KMM7"/>
<proteinExistence type="predicted"/>
<reference evidence="8" key="1">
    <citation type="submission" date="2015-11" db="EMBL/GenBank/DDBJ databases">
        <title>De novo transcriptome assembly of four potential Pierce s Disease insect vectors from Arizona vineyards.</title>
        <authorList>
            <person name="Tassone E.E."/>
        </authorList>
    </citation>
    <scope>NUCLEOTIDE SEQUENCE</scope>
</reference>
<dbReference type="CDD" id="cd07042">
    <property type="entry name" value="STAS_SulP_like_sulfate_transporter"/>
    <property type="match status" value="1"/>
</dbReference>
<dbReference type="GO" id="GO:0016020">
    <property type="term" value="C:membrane"/>
    <property type="evidence" value="ECO:0007669"/>
    <property type="project" value="UniProtKB-SubCell"/>
</dbReference>
<dbReference type="NCBIfam" id="TIGR00815">
    <property type="entry name" value="sulP"/>
    <property type="match status" value="1"/>
</dbReference>
<feature type="transmembrane region" description="Helical" evidence="6">
    <location>
        <begin position="406"/>
        <end position="433"/>
    </location>
</feature>
<evidence type="ECO:0000256" key="4">
    <source>
        <dbReference type="ARBA" id="ARBA00023136"/>
    </source>
</evidence>
<dbReference type="EMBL" id="GEBQ01027290">
    <property type="protein sequence ID" value="JAT12687.1"/>
    <property type="molecule type" value="Transcribed_RNA"/>
</dbReference>
<feature type="transmembrane region" description="Helical" evidence="6">
    <location>
        <begin position="546"/>
        <end position="572"/>
    </location>
</feature>
<accession>A0A1B6KMM7</accession>